<dbReference type="RefSeq" id="WP_029335717.1">
    <property type="nucleotide sequence ID" value="NZ_UGGP01000001.1"/>
</dbReference>
<organism evidence="1 2">
    <name type="scientific">Exiguobacterium aurantiacum</name>
    <dbReference type="NCBI Taxonomy" id="33987"/>
    <lineage>
        <taxon>Bacteria</taxon>
        <taxon>Bacillati</taxon>
        <taxon>Bacillota</taxon>
        <taxon>Bacilli</taxon>
        <taxon>Bacillales</taxon>
        <taxon>Bacillales Family XII. Incertae Sedis</taxon>
        <taxon>Exiguobacterium</taxon>
    </lineage>
</organism>
<dbReference type="AlphaFoldDB" id="A0A377FVI5"/>
<dbReference type="STRING" id="1397694.GCA_000702585_02696"/>
<evidence type="ECO:0000313" key="2">
    <source>
        <dbReference type="Proteomes" id="UP000254060"/>
    </source>
</evidence>
<name>A0A377FVI5_9BACL</name>
<gene>
    <name evidence="1" type="ORF">NCTC13163_02208</name>
</gene>
<proteinExistence type="predicted"/>
<accession>A0A377FVI5</accession>
<reference evidence="1 2" key="1">
    <citation type="submission" date="2018-06" db="EMBL/GenBank/DDBJ databases">
        <authorList>
            <consortium name="Pathogen Informatics"/>
            <person name="Doyle S."/>
        </authorList>
    </citation>
    <scope>NUCLEOTIDE SEQUENCE [LARGE SCALE GENOMIC DNA]</scope>
    <source>
        <strain evidence="1 2">NCTC13163</strain>
    </source>
</reference>
<dbReference type="SUPFAM" id="SSF47598">
    <property type="entry name" value="Ribbon-helix-helix"/>
    <property type="match status" value="1"/>
</dbReference>
<dbReference type="NCBIfam" id="NF046040">
    <property type="entry name" value="RelB_antitoxin"/>
    <property type="match status" value="1"/>
</dbReference>
<sequence>MSTISVRLDEEDARLIREYAKTKNLTLSTLVRDAVLERIEDELDLKLYHEAMKAHQEHSEAISFDDMMKDLNLK</sequence>
<evidence type="ECO:0000313" key="1">
    <source>
        <dbReference type="EMBL" id="STO08830.1"/>
    </source>
</evidence>
<dbReference type="InterPro" id="IPR046257">
    <property type="entry name" value="DUF6290"/>
</dbReference>
<dbReference type="Proteomes" id="UP000254060">
    <property type="component" value="Unassembled WGS sequence"/>
</dbReference>
<dbReference type="InterPro" id="IPR010985">
    <property type="entry name" value="Ribbon_hlx_hlx"/>
</dbReference>
<dbReference type="GO" id="GO:0006355">
    <property type="term" value="P:regulation of DNA-templated transcription"/>
    <property type="evidence" value="ECO:0007669"/>
    <property type="project" value="InterPro"/>
</dbReference>
<protein>
    <submittedName>
        <fullName evidence="1">Ribbon-helix-helix protein, copG family</fullName>
    </submittedName>
</protein>
<dbReference type="EMBL" id="UGGP01000001">
    <property type="protein sequence ID" value="STO08830.1"/>
    <property type="molecule type" value="Genomic_DNA"/>
</dbReference>
<dbReference type="Pfam" id="PF19807">
    <property type="entry name" value="DUF6290"/>
    <property type="match status" value="1"/>
</dbReference>
<dbReference type="OrthoDB" id="1691100at2"/>